<keyword evidence="6 11" id="KW-0663">Pyridoxal phosphate</keyword>
<name>A0A914H4F3_GLORO</name>
<reference evidence="14" key="1">
    <citation type="submission" date="2022-11" db="UniProtKB">
        <authorList>
            <consortium name="WormBaseParasite"/>
        </authorList>
    </citation>
    <scope>IDENTIFICATION</scope>
</reference>
<keyword evidence="7 12" id="KW-0456">Lyase</keyword>
<dbReference type="PANTHER" id="PTHR11999">
    <property type="entry name" value="GROUP II PYRIDOXAL-5-PHOSPHATE DECARBOXYLASE"/>
    <property type="match status" value="1"/>
</dbReference>
<dbReference type="InterPro" id="IPR015422">
    <property type="entry name" value="PyrdxlP-dep_Trfase_small"/>
</dbReference>
<evidence type="ECO:0000256" key="11">
    <source>
        <dbReference type="PIRSR" id="PIRSR602129-50"/>
    </source>
</evidence>
<feature type="modified residue" description="N6-(pyridoxal phosphate)lysine" evidence="11">
    <location>
        <position position="411"/>
    </location>
</feature>
<accession>A0A914H4F3</accession>
<evidence type="ECO:0000256" key="2">
    <source>
        <dbReference type="ARBA" id="ARBA00009533"/>
    </source>
</evidence>
<dbReference type="GO" id="GO:0006520">
    <property type="term" value="P:amino acid metabolic process"/>
    <property type="evidence" value="ECO:0007669"/>
    <property type="project" value="InterPro"/>
</dbReference>
<sequence length="586" mass="65909">MRKNPWACKALLKFPQRIIYEFPAGVSGLCRHDASSFFRYPMDSDSLRRYGCEMVHFVANYWDSLDNGDRMPLPDVKPGYIRALIPDEPPKTAEEWEKIFADIEPVVLRGNTHWHHPNFFAYYSTACSYAGVIGDILSGGIAAIGFTWKSSPAMTELEQSMLDWLAKAIGLPSAFWNSDPGPGIGMIQSTASDATLVALLSARARAVETMKRNSSSVAIPQVLRDPIVKAMSRLNGMGETLRNRIRTNGNALTRMFGVAIKGEENYEGKIGQLTTFEAHDPVYFSRLVAYCSDQSHSSVLKGIMLCGVKVRKLPTSKENGGNFVLKSEVLESAIKEDRAKGLTPFILVATIGTTNTCAIESCRELGPVCSREGIWLHVDAAYAGSFLICEEFRYLSDGVEFADSFNFNAHKALMINFDCSPMWFKNGDEAIAFFNVDPVYLQHEHQRDAYDFRHLQVALGRRFRALKIWFVFRAIGIQQIQQFLRMQNGLAKTFADLLLRDDRFELFVPQNLGLCCFRMKTSNKLNEALCVAINEDRRVHLVASSTHGTFFLRFAVCSSKTRETNIEMAVKVIVEMANKVIENRRL</sequence>
<dbReference type="EC" id="4.1.1.28" evidence="8"/>
<protein>
    <recommendedName>
        <fullName evidence="9">Aromatic-L-amino-acid decarboxylase</fullName>
        <ecNumber evidence="8">4.1.1.28</ecNumber>
    </recommendedName>
    <alternativeName>
        <fullName evidence="10">DOPA decarboxylase</fullName>
    </alternativeName>
</protein>
<evidence type="ECO:0000256" key="10">
    <source>
        <dbReference type="ARBA" id="ARBA00041275"/>
    </source>
</evidence>
<evidence type="ECO:0000313" key="13">
    <source>
        <dbReference type="Proteomes" id="UP000887572"/>
    </source>
</evidence>
<dbReference type="InterPro" id="IPR015421">
    <property type="entry name" value="PyrdxlP-dep_Trfase_major"/>
</dbReference>
<evidence type="ECO:0000256" key="1">
    <source>
        <dbReference type="ARBA" id="ARBA00001933"/>
    </source>
</evidence>
<keyword evidence="5" id="KW-0210">Decarboxylase</keyword>
<dbReference type="PRINTS" id="PR00800">
    <property type="entry name" value="YHDCRBOXLASE"/>
</dbReference>
<dbReference type="Gene3D" id="3.90.1150.10">
    <property type="entry name" value="Aspartate Aminotransferase, domain 1"/>
    <property type="match status" value="1"/>
</dbReference>
<dbReference type="GO" id="GO:0019752">
    <property type="term" value="P:carboxylic acid metabolic process"/>
    <property type="evidence" value="ECO:0007669"/>
    <property type="project" value="InterPro"/>
</dbReference>
<keyword evidence="4" id="KW-0127">Catecholamine biosynthesis</keyword>
<evidence type="ECO:0000256" key="6">
    <source>
        <dbReference type="ARBA" id="ARBA00022898"/>
    </source>
</evidence>
<evidence type="ECO:0000256" key="8">
    <source>
        <dbReference type="ARBA" id="ARBA00038886"/>
    </source>
</evidence>
<evidence type="ECO:0000256" key="3">
    <source>
        <dbReference type="ARBA" id="ARBA00011738"/>
    </source>
</evidence>
<dbReference type="InterPro" id="IPR010977">
    <property type="entry name" value="Aromatic_deC"/>
</dbReference>
<dbReference type="Gene3D" id="3.40.640.10">
    <property type="entry name" value="Type I PLP-dependent aspartate aminotransferase-like (Major domain)"/>
    <property type="match status" value="1"/>
</dbReference>
<evidence type="ECO:0000313" key="14">
    <source>
        <dbReference type="WBParaSite" id="Gr19_v10_g13152.t1"/>
    </source>
</evidence>
<dbReference type="SUPFAM" id="SSF53383">
    <property type="entry name" value="PLP-dependent transferases"/>
    <property type="match status" value="1"/>
</dbReference>
<dbReference type="InterPro" id="IPR015424">
    <property type="entry name" value="PyrdxlP-dep_Trfase"/>
</dbReference>
<dbReference type="Gene3D" id="1.20.1340.10">
    <property type="entry name" value="dopa decarboxylase, N-terminal domain"/>
    <property type="match status" value="1"/>
</dbReference>
<dbReference type="GO" id="GO:0042427">
    <property type="term" value="P:serotonin biosynthetic process"/>
    <property type="evidence" value="ECO:0007669"/>
    <property type="project" value="TreeGrafter"/>
</dbReference>
<dbReference type="InterPro" id="IPR002129">
    <property type="entry name" value="PyrdxlP-dep_de-COase"/>
</dbReference>
<evidence type="ECO:0000256" key="9">
    <source>
        <dbReference type="ARBA" id="ARBA00040968"/>
    </source>
</evidence>
<comment type="subunit">
    <text evidence="3">Homodimer.</text>
</comment>
<organism evidence="13 14">
    <name type="scientific">Globodera rostochiensis</name>
    <name type="common">Golden nematode worm</name>
    <name type="synonym">Heterodera rostochiensis</name>
    <dbReference type="NCBI Taxonomy" id="31243"/>
    <lineage>
        <taxon>Eukaryota</taxon>
        <taxon>Metazoa</taxon>
        <taxon>Ecdysozoa</taxon>
        <taxon>Nematoda</taxon>
        <taxon>Chromadorea</taxon>
        <taxon>Rhabditida</taxon>
        <taxon>Tylenchina</taxon>
        <taxon>Tylenchomorpha</taxon>
        <taxon>Tylenchoidea</taxon>
        <taxon>Heteroderidae</taxon>
        <taxon>Heteroderinae</taxon>
        <taxon>Globodera</taxon>
    </lineage>
</organism>
<dbReference type="Pfam" id="PF00282">
    <property type="entry name" value="Pyridoxal_deC"/>
    <property type="match status" value="2"/>
</dbReference>
<dbReference type="GO" id="GO:0030170">
    <property type="term" value="F:pyridoxal phosphate binding"/>
    <property type="evidence" value="ECO:0007669"/>
    <property type="project" value="InterPro"/>
</dbReference>
<dbReference type="WBParaSite" id="Gr19_v10_g13152.t1">
    <property type="protein sequence ID" value="Gr19_v10_g13152.t1"/>
    <property type="gene ID" value="Gr19_v10_g13152"/>
</dbReference>
<dbReference type="PANTHER" id="PTHR11999:SF167">
    <property type="entry name" value="AROMATIC-L-AMINO-ACID DECARBOXYLASE"/>
    <property type="match status" value="1"/>
</dbReference>
<dbReference type="GO" id="GO:0042423">
    <property type="term" value="P:catecholamine biosynthetic process"/>
    <property type="evidence" value="ECO:0007669"/>
    <property type="project" value="UniProtKB-KW"/>
</dbReference>
<comment type="cofactor">
    <cofactor evidence="1 11 12">
        <name>pyridoxal 5'-phosphate</name>
        <dbReference type="ChEBI" id="CHEBI:597326"/>
    </cofactor>
</comment>
<dbReference type="Proteomes" id="UP000887572">
    <property type="component" value="Unplaced"/>
</dbReference>
<proteinExistence type="inferred from homology"/>
<evidence type="ECO:0000256" key="12">
    <source>
        <dbReference type="RuleBase" id="RU000382"/>
    </source>
</evidence>
<evidence type="ECO:0000256" key="5">
    <source>
        <dbReference type="ARBA" id="ARBA00022793"/>
    </source>
</evidence>
<dbReference type="GO" id="GO:0004058">
    <property type="term" value="F:aromatic-L-amino-acid decarboxylase activity"/>
    <property type="evidence" value="ECO:0007669"/>
    <property type="project" value="UniProtKB-EC"/>
</dbReference>
<keyword evidence="13" id="KW-1185">Reference proteome</keyword>
<evidence type="ECO:0000256" key="4">
    <source>
        <dbReference type="ARBA" id="ARBA00022584"/>
    </source>
</evidence>
<dbReference type="AlphaFoldDB" id="A0A914H4F3"/>
<dbReference type="GO" id="GO:0005737">
    <property type="term" value="C:cytoplasm"/>
    <property type="evidence" value="ECO:0007669"/>
    <property type="project" value="TreeGrafter"/>
</dbReference>
<evidence type="ECO:0000256" key="7">
    <source>
        <dbReference type="ARBA" id="ARBA00023239"/>
    </source>
</evidence>
<comment type="similarity">
    <text evidence="2 12">Belongs to the group II decarboxylase family.</text>
</comment>